<proteinExistence type="predicted"/>
<dbReference type="SUPFAM" id="SSF52172">
    <property type="entry name" value="CheY-like"/>
    <property type="match status" value="1"/>
</dbReference>
<dbReference type="Pfam" id="PF00196">
    <property type="entry name" value="GerE"/>
    <property type="match status" value="1"/>
</dbReference>
<dbReference type="InterPro" id="IPR039420">
    <property type="entry name" value="WalR-like"/>
</dbReference>
<evidence type="ECO:0000313" key="6">
    <source>
        <dbReference type="EMBL" id="BCX49265.1"/>
    </source>
</evidence>
<dbReference type="Proteomes" id="UP001374893">
    <property type="component" value="Chromosome"/>
</dbReference>
<keyword evidence="2 6" id="KW-0238">DNA-binding</keyword>
<feature type="domain" description="Response regulatory" evidence="5">
    <location>
        <begin position="10"/>
        <end position="128"/>
    </location>
</feature>
<dbReference type="GO" id="GO:0003677">
    <property type="term" value="F:DNA binding"/>
    <property type="evidence" value="ECO:0007669"/>
    <property type="project" value="UniProtKB-KW"/>
</dbReference>
<dbReference type="PROSITE" id="PS50043">
    <property type="entry name" value="HTH_LUXR_2"/>
    <property type="match status" value="1"/>
</dbReference>
<gene>
    <name evidence="6" type="primary">citB</name>
    <name evidence="6" type="ORF">HAHE_31730</name>
</gene>
<evidence type="ECO:0000256" key="3">
    <source>
        <dbReference type="PROSITE-ProRule" id="PRU00169"/>
    </source>
</evidence>
<name>A0ABM7RGG8_9BACT</name>
<dbReference type="PROSITE" id="PS50110">
    <property type="entry name" value="RESPONSE_REGULATORY"/>
    <property type="match status" value="1"/>
</dbReference>
<dbReference type="SMART" id="SM00421">
    <property type="entry name" value="HTH_LUXR"/>
    <property type="match status" value="1"/>
</dbReference>
<evidence type="ECO:0000259" key="5">
    <source>
        <dbReference type="PROSITE" id="PS50110"/>
    </source>
</evidence>
<organism evidence="6 7">
    <name type="scientific">Haloferula helveola</name>
    <dbReference type="NCBI Taxonomy" id="490095"/>
    <lineage>
        <taxon>Bacteria</taxon>
        <taxon>Pseudomonadati</taxon>
        <taxon>Verrucomicrobiota</taxon>
        <taxon>Verrucomicrobiia</taxon>
        <taxon>Verrucomicrobiales</taxon>
        <taxon>Verrucomicrobiaceae</taxon>
        <taxon>Haloferula</taxon>
    </lineage>
</organism>
<keyword evidence="1 3" id="KW-0597">Phosphoprotein</keyword>
<feature type="modified residue" description="4-aspartylphosphate" evidence="3">
    <location>
        <position position="63"/>
    </location>
</feature>
<dbReference type="InterPro" id="IPR001789">
    <property type="entry name" value="Sig_transdc_resp-reg_receiver"/>
</dbReference>
<dbReference type="InterPro" id="IPR000792">
    <property type="entry name" value="Tscrpt_reg_LuxR_C"/>
</dbReference>
<dbReference type="CDD" id="cd06170">
    <property type="entry name" value="LuxR_C_like"/>
    <property type="match status" value="1"/>
</dbReference>
<dbReference type="InterPro" id="IPR058245">
    <property type="entry name" value="NreC/VraR/RcsB-like_REC"/>
</dbReference>
<dbReference type="PANTHER" id="PTHR43214">
    <property type="entry name" value="TWO-COMPONENT RESPONSE REGULATOR"/>
    <property type="match status" value="1"/>
</dbReference>
<dbReference type="Gene3D" id="3.40.50.2300">
    <property type="match status" value="1"/>
</dbReference>
<dbReference type="PRINTS" id="PR00038">
    <property type="entry name" value="HTHLUXR"/>
</dbReference>
<dbReference type="PANTHER" id="PTHR43214:SF43">
    <property type="entry name" value="TWO-COMPONENT RESPONSE REGULATOR"/>
    <property type="match status" value="1"/>
</dbReference>
<sequence length="218" mass="24249">MSNEPTPPTRIWILEDHSQFAKQLSRLIDSEDDLECEKAFSHPNELLAEIEFGSKLPDLMLFDLGLPGKDGLQVLLEVRAKAPEQKIVILTSFDDRERVYRAICNGASGYLLKTADPDDIVSGIRDVMGGAAPLSGAIASMILDGFAKLGPVEETEPLTKREEEVLRHMVKGHIKKEIADLLDISLHTVDMHLRSVYRKLHVQTQTEAVSKAIRKGLI</sequence>
<evidence type="ECO:0000313" key="7">
    <source>
        <dbReference type="Proteomes" id="UP001374893"/>
    </source>
</evidence>
<reference evidence="6 7" key="1">
    <citation type="submission" date="2021-06" db="EMBL/GenBank/DDBJ databases">
        <title>Complete genome of Haloferula helveola possessing various polysaccharide degrading enzymes.</title>
        <authorList>
            <person name="Takami H."/>
            <person name="Huang C."/>
            <person name="Hamasaki K."/>
        </authorList>
    </citation>
    <scope>NUCLEOTIDE SEQUENCE [LARGE SCALE GENOMIC DNA]</scope>
    <source>
        <strain evidence="6 7">CN-1</strain>
    </source>
</reference>
<dbReference type="SMART" id="SM00448">
    <property type="entry name" value="REC"/>
    <property type="match status" value="1"/>
</dbReference>
<accession>A0ABM7RGG8</accession>
<evidence type="ECO:0000256" key="1">
    <source>
        <dbReference type="ARBA" id="ARBA00022553"/>
    </source>
</evidence>
<protein>
    <submittedName>
        <fullName evidence="6">DNA-binding response regulator, NarL/FixJ family</fullName>
    </submittedName>
</protein>
<dbReference type="InterPro" id="IPR011006">
    <property type="entry name" value="CheY-like_superfamily"/>
</dbReference>
<dbReference type="EMBL" id="AP024702">
    <property type="protein sequence ID" value="BCX49265.1"/>
    <property type="molecule type" value="Genomic_DNA"/>
</dbReference>
<keyword evidence="7" id="KW-1185">Reference proteome</keyword>
<feature type="domain" description="HTH luxR-type" evidence="4">
    <location>
        <begin position="151"/>
        <end position="216"/>
    </location>
</feature>
<dbReference type="InterPro" id="IPR016032">
    <property type="entry name" value="Sig_transdc_resp-reg_C-effctor"/>
</dbReference>
<evidence type="ECO:0000259" key="4">
    <source>
        <dbReference type="PROSITE" id="PS50043"/>
    </source>
</evidence>
<dbReference type="RefSeq" id="WP_338685774.1">
    <property type="nucleotide sequence ID" value="NZ_AP024702.1"/>
</dbReference>
<dbReference type="SUPFAM" id="SSF46894">
    <property type="entry name" value="C-terminal effector domain of the bipartite response regulators"/>
    <property type="match status" value="1"/>
</dbReference>
<dbReference type="CDD" id="cd17535">
    <property type="entry name" value="REC_NarL-like"/>
    <property type="match status" value="1"/>
</dbReference>
<dbReference type="Pfam" id="PF00072">
    <property type="entry name" value="Response_reg"/>
    <property type="match status" value="1"/>
</dbReference>
<evidence type="ECO:0000256" key="2">
    <source>
        <dbReference type="ARBA" id="ARBA00023125"/>
    </source>
</evidence>